<keyword evidence="2" id="KW-0378">Hydrolase</keyword>
<evidence type="ECO:0000313" key="2">
    <source>
        <dbReference type="EMBL" id="NYB75230.1"/>
    </source>
</evidence>
<gene>
    <name evidence="2" type="ORF">HZF24_13865</name>
</gene>
<dbReference type="EMBL" id="JACBNQ010000019">
    <property type="protein sequence ID" value="NYB75230.1"/>
    <property type="molecule type" value="Genomic_DNA"/>
</dbReference>
<dbReference type="PRINTS" id="PR00111">
    <property type="entry name" value="ABHYDROLASE"/>
</dbReference>
<dbReference type="PANTHER" id="PTHR43433">
    <property type="entry name" value="HYDROLASE, ALPHA/BETA FOLD FAMILY PROTEIN"/>
    <property type="match status" value="1"/>
</dbReference>
<dbReference type="AlphaFoldDB" id="A0A974BMC8"/>
<dbReference type="GO" id="GO:0016787">
    <property type="term" value="F:hydrolase activity"/>
    <property type="evidence" value="ECO:0007669"/>
    <property type="project" value="UniProtKB-KW"/>
</dbReference>
<dbReference type="PANTHER" id="PTHR43433:SF5">
    <property type="entry name" value="AB HYDROLASE-1 DOMAIN-CONTAINING PROTEIN"/>
    <property type="match status" value="1"/>
</dbReference>
<dbReference type="SUPFAM" id="SSF53474">
    <property type="entry name" value="alpha/beta-Hydrolases"/>
    <property type="match status" value="1"/>
</dbReference>
<evidence type="ECO:0000259" key="1">
    <source>
        <dbReference type="Pfam" id="PF00561"/>
    </source>
</evidence>
<dbReference type="InterPro" id="IPR050471">
    <property type="entry name" value="AB_hydrolase"/>
</dbReference>
<dbReference type="Gene3D" id="3.40.50.1820">
    <property type="entry name" value="alpha/beta hydrolase"/>
    <property type="match status" value="1"/>
</dbReference>
<accession>A0A974BMC8</accession>
<organism evidence="2 3">
    <name type="scientific">Sedimentibacter hydroxybenzoicus DSM 7310</name>
    <dbReference type="NCBI Taxonomy" id="1123245"/>
    <lineage>
        <taxon>Bacteria</taxon>
        <taxon>Bacillati</taxon>
        <taxon>Bacillota</taxon>
        <taxon>Tissierellia</taxon>
        <taxon>Sedimentibacter</taxon>
    </lineage>
</organism>
<reference evidence="2" key="1">
    <citation type="submission" date="2020-07" db="EMBL/GenBank/DDBJ databases">
        <title>Genomic analysis of a strain of Sedimentibacter Hydroxybenzoicus DSM7310.</title>
        <authorList>
            <person name="Ma S."/>
        </authorList>
    </citation>
    <scope>NUCLEOTIDE SEQUENCE</scope>
    <source>
        <strain evidence="2">DSM 7310</strain>
    </source>
</reference>
<name>A0A974BMC8_SEDHY</name>
<sequence length="287" mass="32081">MDIIQLRIPTDKAPETAAKGTVLLVMGNGADALIWHPKYIKLFVDKGYRVVLYDQRGTGMSDWIDDWNRKNPYTVKYMAEDAVAVLDKLEIQDVHIIGFSMGGMIAQEISINHPERVVSLTLMMTSGDIGDPELPGLKSSYLIGSSIKGIPLLRYRIMGGERNLIKERIAKHIQVIGYDELDIKEIAEVVLYDLRNRRGININGAFQHQAAVTVSGSRYEQLKNLDIPTLIIHGTDDQVIPVEHGKKLSETIPGSQGIWLEDTGHVFPLPNMSDLIIRIISHMESNS</sequence>
<dbReference type="RefSeq" id="WP_179238937.1">
    <property type="nucleotide sequence ID" value="NZ_JACBNQ010000019.1"/>
</dbReference>
<feature type="domain" description="AB hydrolase-1" evidence="1">
    <location>
        <begin position="21"/>
        <end position="267"/>
    </location>
</feature>
<dbReference type="Pfam" id="PF00561">
    <property type="entry name" value="Abhydrolase_1"/>
    <property type="match status" value="1"/>
</dbReference>
<keyword evidence="3" id="KW-1185">Reference proteome</keyword>
<comment type="caution">
    <text evidence="2">The sequence shown here is derived from an EMBL/GenBank/DDBJ whole genome shotgun (WGS) entry which is preliminary data.</text>
</comment>
<evidence type="ECO:0000313" key="3">
    <source>
        <dbReference type="Proteomes" id="UP000611629"/>
    </source>
</evidence>
<dbReference type="InterPro" id="IPR029058">
    <property type="entry name" value="AB_hydrolase_fold"/>
</dbReference>
<dbReference type="InterPro" id="IPR000073">
    <property type="entry name" value="AB_hydrolase_1"/>
</dbReference>
<protein>
    <submittedName>
        <fullName evidence="2">Alpha/beta hydrolase</fullName>
    </submittedName>
</protein>
<dbReference type="Proteomes" id="UP000611629">
    <property type="component" value="Unassembled WGS sequence"/>
</dbReference>
<proteinExistence type="predicted"/>